<reference evidence="2" key="1">
    <citation type="journal article" date="2014" name="Front. Microbiol.">
        <title>High frequency of phylogenetically diverse reductive dehalogenase-homologous genes in deep subseafloor sedimentary metagenomes.</title>
        <authorList>
            <person name="Kawai M."/>
            <person name="Futagami T."/>
            <person name="Toyoda A."/>
            <person name="Takaki Y."/>
            <person name="Nishi S."/>
            <person name="Hori S."/>
            <person name="Arai W."/>
            <person name="Tsubouchi T."/>
            <person name="Morono Y."/>
            <person name="Uchiyama I."/>
            <person name="Ito T."/>
            <person name="Fujiyama A."/>
            <person name="Inagaki F."/>
            <person name="Takami H."/>
        </authorList>
    </citation>
    <scope>NUCLEOTIDE SEQUENCE</scope>
    <source>
        <strain evidence="2">Expedition CK06-06</strain>
    </source>
</reference>
<feature type="transmembrane region" description="Helical" evidence="1">
    <location>
        <begin position="80"/>
        <end position="99"/>
    </location>
</feature>
<keyword evidence="1" id="KW-0472">Membrane</keyword>
<gene>
    <name evidence="2" type="ORF">S01H1_44921</name>
</gene>
<feature type="non-terminal residue" evidence="2">
    <location>
        <position position="1"/>
    </location>
</feature>
<evidence type="ECO:0000313" key="2">
    <source>
        <dbReference type="EMBL" id="GAG11246.1"/>
    </source>
</evidence>
<dbReference type="EMBL" id="BARS01028677">
    <property type="protein sequence ID" value="GAG11246.1"/>
    <property type="molecule type" value="Genomic_DNA"/>
</dbReference>
<dbReference type="AlphaFoldDB" id="X0WEW2"/>
<proteinExistence type="predicted"/>
<keyword evidence="1" id="KW-0812">Transmembrane</keyword>
<organism evidence="2">
    <name type="scientific">marine sediment metagenome</name>
    <dbReference type="NCBI Taxonomy" id="412755"/>
    <lineage>
        <taxon>unclassified sequences</taxon>
        <taxon>metagenomes</taxon>
        <taxon>ecological metagenomes</taxon>
    </lineage>
</organism>
<accession>X0WEW2</accession>
<sequence>FRQAEQGRNPPGNPGDRLCPLAVRCFAGALTRIGVLNAIPPQARSWRHSSIASRTELLYRLACEPHLLGRFQRRIRLIKICIWASVIAGVLGAILLYFWPG</sequence>
<name>X0WEW2_9ZZZZ</name>
<keyword evidence="1" id="KW-1133">Transmembrane helix</keyword>
<comment type="caution">
    <text evidence="2">The sequence shown here is derived from an EMBL/GenBank/DDBJ whole genome shotgun (WGS) entry which is preliminary data.</text>
</comment>
<protein>
    <submittedName>
        <fullName evidence="2">Uncharacterized protein</fullName>
    </submittedName>
</protein>
<evidence type="ECO:0000256" key="1">
    <source>
        <dbReference type="SAM" id="Phobius"/>
    </source>
</evidence>